<feature type="transmembrane region" description="Helical" evidence="11">
    <location>
        <begin position="6"/>
        <end position="23"/>
    </location>
</feature>
<evidence type="ECO:0000256" key="8">
    <source>
        <dbReference type="ARBA" id="ARBA00022989"/>
    </source>
</evidence>
<dbReference type="GO" id="GO:0005789">
    <property type="term" value="C:endoplasmic reticulum membrane"/>
    <property type="evidence" value="ECO:0007669"/>
    <property type="project" value="UniProtKB-SubCell"/>
</dbReference>
<evidence type="ECO:0000313" key="12">
    <source>
        <dbReference type="EMBL" id="ORZ38092.1"/>
    </source>
</evidence>
<evidence type="ECO:0000256" key="11">
    <source>
        <dbReference type="RuleBase" id="RU000634"/>
    </source>
</evidence>
<evidence type="ECO:0000256" key="9">
    <source>
        <dbReference type="ARBA" id="ARBA00023136"/>
    </source>
</evidence>
<feature type="transmembrane region" description="Helical" evidence="11">
    <location>
        <begin position="95"/>
        <end position="113"/>
    </location>
</feature>
<keyword evidence="10 11" id="KW-0675">Receptor</keyword>
<keyword evidence="6" id="KW-0931">ER-Golgi transport</keyword>
<evidence type="ECO:0000256" key="6">
    <source>
        <dbReference type="ARBA" id="ARBA00022892"/>
    </source>
</evidence>
<feature type="transmembrane region" description="Helical" evidence="11">
    <location>
        <begin position="178"/>
        <end position="199"/>
    </location>
</feature>
<keyword evidence="13" id="KW-1185">Reference proteome</keyword>
<keyword evidence="7 11" id="KW-0653">Protein transport</keyword>
<comment type="caution">
    <text evidence="11">Lacks conserved residue(s) required for the propagation of feature annotation.</text>
</comment>
<gene>
    <name evidence="12" type="ORF">BCR44DRAFT_125595</name>
</gene>
<proteinExistence type="inferred from homology"/>
<sequence>MNIFRLVADLMHLASFFILLLKMNKTRSAAGISFKSQLLYLIVFVMRYLDLFTHFVSLYNTVMKITFIGATAYILKVMKTTYRATWDPELDSFPFHYLLAGAGAVTLFIHSKFTFMELTWSYSIWLEAVAIMPQLHQLTKTGSAETITTHYLFALGAYRGLYIVNWIYRYATEGFWEWIPFIAGSIQTVLYADFFYIYVTKVLRGKKFELPL</sequence>
<evidence type="ECO:0000256" key="2">
    <source>
        <dbReference type="ARBA" id="ARBA00010120"/>
    </source>
</evidence>
<comment type="caution">
    <text evidence="12">The sequence shown here is derived from an EMBL/GenBank/DDBJ whole genome shotgun (WGS) entry which is preliminary data.</text>
</comment>
<evidence type="ECO:0000256" key="4">
    <source>
        <dbReference type="ARBA" id="ARBA00022692"/>
    </source>
</evidence>
<dbReference type="Proteomes" id="UP000193411">
    <property type="component" value="Unassembled WGS sequence"/>
</dbReference>
<evidence type="ECO:0000313" key="13">
    <source>
        <dbReference type="Proteomes" id="UP000193411"/>
    </source>
</evidence>
<dbReference type="GO" id="GO:0046923">
    <property type="term" value="F:ER retention sequence binding"/>
    <property type="evidence" value="ECO:0007669"/>
    <property type="project" value="InterPro"/>
</dbReference>
<dbReference type="GO" id="GO:0006621">
    <property type="term" value="P:protein retention in ER lumen"/>
    <property type="evidence" value="ECO:0007669"/>
    <property type="project" value="InterPro"/>
</dbReference>
<dbReference type="PROSITE" id="PS00951">
    <property type="entry name" value="ER_LUMEN_RECEPTOR_1"/>
    <property type="match status" value="1"/>
</dbReference>
<feature type="transmembrane region" description="Helical" evidence="11">
    <location>
        <begin position="55"/>
        <end position="75"/>
    </location>
</feature>
<evidence type="ECO:0000256" key="10">
    <source>
        <dbReference type="ARBA" id="ARBA00023170"/>
    </source>
</evidence>
<dbReference type="PROSITE" id="PS00952">
    <property type="entry name" value="ER_LUMEN_RECEPTOR_2"/>
    <property type="match status" value="1"/>
</dbReference>
<evidence type="ECO:0000256" key="3">
    <source>
        <dbReference type="ARBA" id="ARBA00022448"/>
    </source>
</evidence>
<dbReference type="Pfam" id="PF00810">
    <property type="entry name" value="ER_lumen_recept"/>
    <property type="match status" value="1"/>
</dbReference>
<accession>A0A1Y2HY86</accession>
<dbReference type="InterPro" id="IPR000133">
    <property type="entry name" value="ER_ret_rcpt"/>
</dbReference>
<dbReference type="OrthoDB" id="7694678at2759"/>
<keyword evidence="3 11" id="KW-0813">Transport</keyword>
<evidence type="ECO:0000256" key="5">
    <source>
        <dbReference type="ARBA" id="ARBA00022824"/>
    </source>
</evidence>
<dbReference type="AlphaFoldDB" id="A0A1Y2HY86"/>
<keyword evidence="5 11" id="KW-0256">Endoplasmic reticulum</keyword>
<keyword evidence="4 11" id="KW-0812">Transmembrane</keyword>
<keyword evidence="9 11" id="KW-0472">Membrane</keyword>
<evidence type="ECO:0000256" key="7">
    <source>
        <dbReference type="ARBA" id="ARBA00022927"/>
    </source>
</evidence>
<dbReference type="PRINTS" id="PR00660">
    <property type="entry name" value="ERLUMENR"/>
</dbReference>
<organism evidence="12 13">
    <name type="scientific">Catenaria anguillulae PL171</name>
    <dbReference type="NCBI Taxonomy" id="765915"/>
    <lineage>
        <taxon>Eukaryota</taxon>
        <taxon>Fungi</taxon>
        <taxon>Fungi incertae sedis</taxon>
        <taxon>Blastocladiomycota</taxon>
        <taxon>Blastocladiomycetes</taxon>
        <taxon>Blastocladiales</taxon>
        <taxon>Catenariaceae</taxon>
        <taxon>Catenaria</taxon>
    </lineage>
</organism>
<dbReference type="STRING" id="765915.A0A1Y2HY86"/>
<comment type="subcellular location">
    <subcellularLocation>
        <location evidence="1 11">Endoplasmic reticulum membrane</location>
        <topology evidence="1 11">Multi-pass membrane protein</topology>
    </subcellularLocation>
</comment>
<evidence type="ECO:0000256" key="1">
    <source>
        <dbReference type="ARBA" id="ARBA00004477"/>
    </source>
</evidence>
<dbReference type="EMBL" id="MCFL01000010">
    <property type="protein sequence ID" value="ORZ38092.1"/>
    <property type="molecule type" value="Genomic_DNA"/>
</dbReference>
<dbReference type="GO" id="GO:0015031">
    <property type="term" value="P:protein transport"/>
    <property type="evidence" value="ECO:0007669"/>
    <property type="project" value="UniProtKB-KW"/>
</dbReference>
<keyword evidence="8 11" id="KW-1133">Transmembrane helix</keyword>
<protein>
    <recommendedName>
        <fullName evidence="11">ER lumen protein-retaining receptor</fullName>
    </recommendedName>
</protein>
<name>A0A1Y2HY86_9FUNG</name>
<dbReference type="PANTHER" id="PTHR10585">
    <property type="entry name" value="ER LUMEN PROTEIN RETAINING RECEPTOR"/>
    <property type="match status" value="1"/>
</dbReference>
<comment type="similarity">
    <text evidence="2 11">Belongs to the ERD2 family.</text>
</comment>
<reference evidence="12 13" key="1">
    <citation type="submission" date="2016-07" db="EMBL/GenBank/DDBJ databases">
        <title>Pervasive Adenine N6-methylation of Active Genes in Fungi.</title>
        <authorList>
            <consortium name="DOE Joint Genome Institute"/>
            <person name="Mondo S.J."/>
            <person name="Dannebaum R.O."/>
            <person name="Kuo R.C."/>
            <person name="Labutti K."/>
            <person name="Haridas S."/>
            <person name="Kuo A."/>
            <person name="Salamov A."/>
            <person name="Ahrendt S.R."/>
            <person name="Lipzen A."/>
            <person name="Sullivan W."/>
            <person name="Andreopoulos W.B."/>
            <person name="Clum A."/>
            <person name="Lindquist E."/>
            <person name="Daum C."/>
            <person name="Ramamoorthy G.K."/>
            <person name="Gryganskyi A."/>
            <person name="Culley D."/>
            <person name="Magnuson J.K."/>
            <person name="James T.Y."/>
            <person name="O'Malley M.A."/>
            <person name="Stajich J.E."/>
            <person name="Spatafora J.W."/>
            <person name="Visel A."/>
            <person name="Grigoriev I.V."/>
        </authorList>
    </citation>
    <scope>NUCLEOTIDE SEQUENCE [LARGE SCALE GENOMIC DNA]</scope>
    <source>
        <strain evidence="12 13">PL171</strain>
    </source>
</reference>
<dbReference type="GO" id="GO:0016192">
    <property type="term" value="P:vesicle-mediated transport"/>
    <property type="evidence" value="ECO:0007669"/>
    <property type="project" value="UniProtKB-KW"/>
</dbReference>